<protein>
    <submittedName>
        <fullName evidence="2">Uncharacterized protein</fullName>
    </submittedName>
</protein>
<dbReference type="EMBL" id="FJUW01000053">
    <property type="protein sequence ID" value="CZT10072.1"/>
    <property type="molecule type" value="Genomic_DNA"/>
</dbReference>
<keyword evidence="3" id="KW-1185">Reference proteome</keyword>
<sequence length="44" mass="5092">MRLTIRKITESEVTDPSTTPRLPMLSVIPATCFMHRNSQLKYDL</sequence>
<accession>A0A1E1LHU6</accession>
<evidence type="ECO:0000256" key="1">
    <source>
        <dbReference type="SAM" id="MobiDB-lite"/>
    </source>
</evidence>
<organism evidence="2 3">
    <name type="scientific">Rhynchosporium graminicola</name>
    <dbReference type="NCBI Taxonomy" id="2792576"/>
    <lineage>
        <taxon>Eukaryota</taxon>
        <taxon>Fungi</taxon>
        <taxon>Dikarya</taxon>
        <taxon>Ascomycota</taxon>
        <taxon>Pezizomycotina</taxon>
        <taxon>Leotiomycetes</taxon>
        <taxon>Helotiales</taxon>
        <taxon>Ploettnerulaceae</taxon>
        <taxon>Rhynchosporium</taxon>
    </lineage>
</organism>
<dbReference type="AlphaFoldDB" id="A0A1E1LHU6"/>
<comment type="caution">
    <text evidence="2">The sequence shown here is derived from an EMBL/GenBank/DDBJ whole genome shotgun (WGS) entry which is preliminary data.</text>
</comment>
<dbReference type="InParanoid" id="A0A1E1LHU6"/>
<evidence type="ECO:0000313" key="3">
    <source>
        <dbReference type="Proteomes" id="UP000178129"/>
    </source>
</evidence>
<evidence type="ECO:0000313" key="2">
    <source>
        <dbReference type="EMBL" id="CZT10072.1"/>
    </source>
</evidence>
<name>A0A1E1LHU6_9HELO</name>
<reference evidence="3" key="1">
    <citation type="submission" date="2016-03" db="EMBL/GenBank/DDBJ databases">
        <authorList>
            <person name="Ploux O."/>
        </authorList>
    </citation>
    <scope>NUCLEOTIDE SEQUENCE [LARGE SCALE GENOMIC DNA]</scope>
    <source>
        <strain evidence="3">UK7</strain>
    </source>
</reference>
<dbReference type="Proteomes" id="UP000178129">
    <property type="component" value="Unassembled WGS sequence"/>
</dbReference>
<proteinExistence type="predicted"/>
<feature type="region of interest" description="Disordered" evidence="1">
    <location>
        <begin position="1"/>
        <end position="21"/>
    </location>
</feature>
<gene>
    <name evidence="2" type="ORF">RCO7_15048</name>
</gene>